<dbReference type="AlphaFoldDB" id="A0A8E2JD87"/>
<accession>A0A8E2JD87</accession>
<evidence type="ECO:0000256" key="1">
    <source>
        <dbReference type="SAM" id="MobiDB-lite"/>
    </source>
</evidence>
<feature type="region of interest" description="Disordered" evidence="1">
    <location>
        <begin position="1"/>
        <end position="20"/>
    </location>
</feature>
<evidence type="ECO:0000313" key="3">
    <source>
        <dbReference type="Proteomes" id="UP000250266"/>
    </source>
</evidence>
<feature type="region of interest" description="Disordered" evidence="1">
    <location>
        <begin position="83"/>
        <end position="103"/>
    </location>
</feature>
<sequence>MTDNTTSSSAGKGTPLNPLDIDPEVINAAQILINVYYSELVDKGKGKLVITPEEAVEMGKPFHPADVGNDSDSGLSNIESVLIDASNGDGDGSDSETSDPEKLTKKAKANWKCLKVGVVEDDRLSFHTGVKVWIYPGKDKMDWHNKEHVRKANLWLRQNMRRANPKNRVKLTNKFVKEEEQWLAAFFEAERKEKEANGKHRMKKGVRVVKAFNDQFEGKVLDGHAGKRPKRNEYQLNAYCHRSVMIRRAKGLSDYPGHITKAKGLLTRKNTAKGEAQETEENSTSTQPQPKHAPSPRATVTTAEKAPEDFTEVAQAKLSTSNHTLVEYESNSDEEWAEQLKDFKSAPPTFHRTLTLKTPENLPVSGLTKVEFIRIYLELHNGGPHDDGQWYVQNNVYGKLLNELWDEYQKNAPNSDPAAVPEVPSSSDVLSATAVNLKPTSPKKRKHGGND</sequence>
<feature type="compositionally biased region" description="Basic residues" evidence="1">
    <location>
        <begin position="441"/>
        <end position="451"/>
    </location>
</feature>
<reference evidence="2 3" key="1">
    <citation type="journal article" date="2016" name="Nat. Commun.">
        <title>Ectomycorrhizal ecology is imprinted in the genome of the dominant symbiotic fungus Cenococcum geophilum.</title>
        <authorList>
            <consortium name="DOE Joint Genome Institute"/>
            <person name="Peter M."/>
            <person name="Kohler A."/>
            <person name="Ohm R.A."/>
            <person name="Kuo A."/>
            <person name="Krutzmann J."/>
            <person name="Morin E."/>
            <person name="Arend M."/>
            <person name="Barry K.W."/>
            <person name="Binder M."/>
            <person name="Choi C."/>
            <person name="Clum A."/>
            <person name="Copeland A."/>
            <person name="Grisel N."/>
            <person name="Haridas S."/>
            <person name="Kipfer T."/>
            <person name="LaButti K."/>
            <person name="Lindquist E."/>
            <person name="Lipzen A."/>
            <person name="Maire R."/>
            <person name="Meier B."/>
            <person name="Mihaltcheva S."/>
            <person name="Molinier V."/>
            <person name="Murat C."/>
            <person name="Poggeler S."/>
            <person name="Quandt C.A."/>
            <person name="Sperisen C."/>
            <person name="Tritt A."/>
            <person name="Tisserant E."/>
            <person name="Crous P.W."/>
            <person name="Henrissat B."/>
            <person name="Nehls U."/>
            <person name="Egli S."/>
            <person name="Spatafora J.W."/>
            <person name="Grigoriev I.V."/>
            <person name="Martin F.M."/>
        </authorList>
    </citation>
    <scope>NUCLEOTIDE SEQUENCE [LARGE SCALE GENOMIC DNA]</scope>
    <source>
        <strain evidence="2 3">CBS 459.81</strain>
    </source>
</reference>
<feature type="compositionally biased region" description="Polar residues" evidence="1">
    <location>
        <begin position="424"/>
        <end position="434"/>
    </location>
</feature>
<protein>
    <submittedName>
        <fullName evidence="2">Uncharacterized protein</fullName>
    </submittedName>
</protein>
<proteinExistence type="predicted"/>
<name>A0A8E2JD87_9PEZI</name>
<evidence type="ECO:0000313" key="2">
    <source>
        <dbReference type="EMBL" id="OCK78350.1"/>
    </source>
</evidence>
<dbReference type="EMBL" id="KV745065">
    <property type="protein sequence ID" value="OCK78350.1"/>
    <property type="molecule type" value="Genomic_DNA"/>
</dbReference>
<gene>
    <name evidence="2" type="ORF">K432DRAFT_394839</name>
</gene>
<keyword evidence="3" id="KW-1185">Reference proteome</keyword>
<feature type="compositionally biased region" description="Polar residues" evidence="1">
    <location>
        <begin position="1"/>
        <end position="11"/>
    </location>
</feature>
<dbReference type="Proteomes" id="UP000250266">
    <property type="component" value="Unassembled WGS sequence"/>
</dbReference>
<feature type="region of interest" description="Disordered" evidence="1">
    <location>
        <begin position="411"/>
        <end position="451"/>
    </location>
</feature>
<organism evidence="2 3">
    <name type="scientific">Lepidopterella palustris CBS 459.81</name>
    <dbReference type="NCBI Taxonomy" id="1314670"/>
    <lineage>
        <taxon>Eukaryota</taxon>
        <taxon>Fungi</taxon>
        <taxon>Dikarya</taxon>
        <taxon>Ascomycota</taxon>
        <taxon>Pezizomycotina</taxon>
        <taxon>Dothideomycetes</taxon>
        <taxon>Pleosporomycetidae</taxon>
        <taxon>Mytilinidiales</taxon>
        <taxon>Argynnaceae</taxon>
        <taxon>Lepidopterella</taxon>
    </lineage>
</organism>
<feature type="region of interest" description="Disordered" evidence="1">
    <location>
        <begin position="265"/>
        <end position="304"/>
    </location>
</feature>